<gene>
    <name evidence="4" type="ORF">J0M35_08160</name>
</gene>
<feature type="compositionally biased region" description="Basic and acidic residues" evidence="2">
    <location>
        <begin position="173"/>
        <end position="183"/>
    </location>
</feature>
<evidence type="ECO:0000313" key="5">
    <source>
        <dbReference type="Proteomes" id="UP000664277"/>
    </source>
</evidence>
<feature type="compositionally biased region" description="Basic and acidic residues" evidence="2">
    <location>
        <begin position="679"/>
        <end position="690"/>
    </location>
</feature>
<dbReference type="InterPro" id="IPR008984">
    <property type="entry name" value="SMAD_FHA_dom_sf"/>
</dbReference>
<dbReference type="InterPro" id="IPR000253">
    <property type="entry name" value="FHA_dom"/>
</dbReference>
<feature type="domain" description="FHA" evidence="3">
    <location>
        <begin position="31"/>
        <end position="81"/>
    </location>
</feature>
<dbReference type="PROSITE" id="PS50006">
    <property type="entry name" value="FHA_DOMAIN"/>
    <property type="match status" value="1"/>
</dbReference>
<dbReference type="SMART" id="SM00240">
    <property type="entry name" value="FHA"/>
    <property type="match status" value="1"/>
</dbReference>
<evidence type="ECO:0000256" key="2">
    <source>
        <dbReference type="SAM" id="MobiDB-lite"/>
    </source>
</evidence>
<accession>A0A8J7PHG8</accession>
<dbReference type="Proteomes" id="UP000664277">
    <property type="component" value="Unassembled WGS sequence"/>
</dbReference>
<feature type="compositionally biased region" description="Basic and acidic residues" evidence="2">
    <location>
        <begin position="198"/>
        <end position="219"/>
    </location>
</feature>
<feature type="compositionally biased region" description="Low complexity" evidence="2">
    <location>
        <begin position="185"/>
        <end position="197"/>
    </location>
</feature>
<evidence type="ECO:0000256" key="1">
    <source>
        <dbReference type="SAM" id="Coils"/>
    </source>
</evidence>
<dbReference type="EMBL" id="JAFLCK010000009">
    <property type="protein sequence ID" value="MBN8660318.1"/>
    <property type="molecule type" value="Genomic_DNA"/>
</dbReference>
<feature type="compositionally biased region" description="Basic and acidic residues" evidence="2">
    <location>
        <begin position="291"/>
        <end position="321"/>
    </location>
</feature>
<dbReference type="AlphaFoldDB" id="A0A8J7PHG8"/>
<evidence type="ECO:0000259" key="3">
    <source>
        <dbReference type="PROSITE" id="PS50006"/>
    </source>
</evidence>
<feature type="compositionally biased region" description="Basic and acidic residues" evidence="2">
    <location>
        <begin position="348"/>
        <end position="379"/>
    </location>
</feature>
<feature type="compositionally biased region" description="Low complexity" evidence="2">
    <location>
        <begin position="235"/>
        <end position="248"/>
    </location>
</feature>
<feature type="coiled-coil region" evidence="1">
    <location>
        <begin position="478"/>
        <end position="512"/>
    </location>
</feature>
<keyword evidence="1" id="KW-0175">Coiled coil</keyword>
<evidence type="ECO:0000313" key="4">
    <source>
        <dbReference type="EMBL" id="MBN8660318.1"/>
    </source>
</evidence>
<feature type="region of interest" description="Disordered" evidence="2">
    <location>
        <begin position="675"/>
        <end position="700"/>
    </location>
</feature>
<comment type="caution">
    <text evidence="4">The sequence shown here is derived from an EMBL/GenBank/DDBJ whole genome shotgun (WGS) entry which is preliminary data.</text>
</comment>
<feature type="region of interest" description="Disordered" evidence="2">
    <location>
        <begin position="235"/>
        <end position="436"/>
    </location>
</feature>
<dbReference type="InterPro" id="IPR050923">
    <property type="entry name" value="Cell_Proc_Reg/RNA_Proc"/>
</dbReference>
<dbReference type="PANTHER" id="PTHR23308">
    <property type="entry name" value="NUCLEAR INHIBITOR OF PROTEIN PHOSPHATASE-1"/>
    <property type="match status" value="1"/>
</dbReference>
<name>A0A8J7PHG8_9BACT</name>
<dbReference type="Gene3D" id="2.60.200.20">
    <property type="match status" value="1"/>
</dbReference>
<sequence length="700" mass="75811">MENNQEGQKTPTAYLVDLVSNRKIPVATPRCRVGRDDLNDIVISGDQSISRFHFIISYENDEFTVQDAKSRHGTFLNGNQLTSPETIKDGDVLKVGVSLFWFVVEQADKAAGDGGEPSNKAIEGQGESPIEIKEAKDLEGPTPGAKDHTQEMAKPDASLIEKLEQAANSIQIQEEKKEEEKPKAKASLASLLSPLADGGDKEDSKDSAKEDSKEDDVKAKLAAKDKELLKEIEAAAESAAEEATTGDAAAKKPDKFPERILNKPSDTVTIEALPMPGTLQEKPAQPPEGSDAGKDEDKDGAESKSEAKPAESVEPAEKVIEPPKLALGNLLAQSESKREEEEREREEEEAKRRAEEEAEAKGQEAESEAKDNNGKHDTSVELPKVESQVEQAKESEEEEAPAAETTIDASEVQKQSQTGEIKLKAEGGESSAPAEAGPIAAAEEVKEITPEPQVSVPVEANQDKLLTAGASSVPDWCKRYFSDEIGKLNTELDELNEQVKQAQQKIRDVETRVALTKGIRNTLLTTTGDELVEACGKVMGLIGWKVTIAADDKNELRLESDDKQVSIARVIWTTTQAERSHLGQLSISQTRYWCEKGTEPKGILIVSKIGDGPPQVGGDSAEDVELQEYASKKNVCLMTTLQLLSLYKEVALGEGKAEALREAVIRGSGWLNGYNLEPGKTEPSDKEEGVNKLSSLLSAT</sequence>
<dbReference type="Pfam" id="PF00498">
    <property type="entry name" value="FHA"/>
    <property type="match status" value="1"/>
</dbReference>
<feature type="region of interest" description="Disordered" evidence="2">
    <location>
        <begin position="168"/>
        <end position="219"/>
    </location>
</feature>
<reference evidence="4" key="1">
    <citation type="submission" date="2021-02" db="EMBL/GenBank/DDBJ databases">
        <title>Genome-Resolved Metagenomics of a Microbial Community Performing Photosynthetic Biological Nutrient Removal.</title>
        <authorList>
            <person name="Mcdaniel E.A."/>
        </authorList>
    </citation>
    <scope>NUCLEOTIDE SEQUENCE</scope>
    <source>
        <strain evidence="4">UWPOB_OBS1</strain>
    </source>
</reference>
<dbReference type="SUPFAM" id="SSF49879">
    <property type="entry name" value="SMAD/FHA domain"/>
    <property type="match status" value="1"/>
</dbReference>
<protein>
    <submittedName>
        <fullName evidence="4">FHA domain-containing protein</fullName>
    </submittedName>
</protein>
<organism evidence="4 5">
    <name type="scientific">Candidatus Obscuribacter phosphatis</name>
    <dbReference type="NCBI Taxonomy" id="1906157"/>
    <lineage>
        <taxon>Bacteria</taxon>
        <taxon>Bacillati</taxon>
        <taxon>Candidatus Melainabacteria</taxon>
        <taxon>Candidatus Obscuribacterales</taxon>
        <taxon>Candidatus Obscuribacteraceae</taxon>
        <taxon>Candidatus Obscuribacter</taxon>
    </lineage>
</organism>
<feature type="compositionally biased region" description="Basic and acidic residues" evidence="2">
    <location>
        <begin position="249"/>
        <end position="261"/>
    </location>
</feature>
<dbReference type="CDD" id="cd00060">
    <property type="entry name" value="FHA"/>
    <property type="match status" value="1"/>
</dbReference>
<feature type="region of interest" description="Disordered" evidence="2">
    <location>
        <begin position="110"/>
        <end position="129"/>
    </location>
</feature>
<proteinExistence type="predicted"/>